<dbReference type="AlphaFoldDB" id="A0A6I3LNB1"/>
<keyword evidence="4" id="KW-1133">Transmembrane helix</keyword>
<feature type="domain" description="HTH araC/xylS-type" evidence="5">
    <location>
        <begin position="257"/>
        <end position="365"/>
    </location>
</feature>
<reference evidence="6 7" key="1">
    <citation type="submission" date="2019-11" db="EMBL/GenBank/DDBJ databases">
        <title>Genome of Strain BIT-d1.</title>
        <authorList>
            <person name="Yang Y."/>
        </authorList>
    </citation>
    <scope>NUCLEOTIDE SEQUENCE [LARGE SCALE GENOMIC DNA]</scope>
    <source>
        <strain evidence="6 7">BIT-d1</strain>
    </source>
</reference>
<evidence type="ECO:0000259" key="5">
    <source>
        <dbReference type="PROSITE" id="PS01124"/>
    </source>
</evidence>
<keyword evidence="2" id="KW-0238">DNA-binding</keyword>
<dbReference type="EMBL" id="WMJX01000069">
    <property type="protein sequence ID" value="MTG99364.1"/>
    <property type="molecule type" value="Genomic_DNA"/>
</dbReference>
<evidence type="ECO:0000256" key="3">
    <source>
        <dbReference type="ARBA" id="ARBA00023163"/>
    </source>
</evidence>
<dbReference type="GO" id="GO:0043565">
    <property type="term" value="F:sequence-specific DNA binding"/>
    <property type="evidence" value="ECO:0007669"/>
    <property type="project" value="InterPro"/>
</dbReference>
<feature type="transmembrane region" description="Helical" evidence="4">
    <location>
        <begin position="147"/>
        <end position="167"/>
    </location>
</feature>
<dbReference type="InterPro" id="IPR018060">
    <property type="entry name" value="HTH_AraC"/>
</dbReference>
<dbReference type="PROSITE" id="PS00041">
    <property type="entry name" value="HTH_ARAC_FAMILY_1"/>
    <property type="match status" value="1"/>
</dbReference>
<dbReference type="InterPro" id="IPR018062">
    <property type="entry name" value="HTH_AraC-typ_CS"/>
</dbReference>
<feature type="transmembrane region" description="Helical" evidence="4">
    <location>
        <begin position="115"/>
        <end position="135"/>
    </location>
</feature>
<dbReference type="GO" id="GO:0003700">
    <property type="term" value="F:DNA-binding transcription factor activity"/>
    <property type="evidence" value="ECO:0007669"/>
    <property type="project" value="InterPro"/>
</dbReference>
<dbReference type="SUPFAM" id="SSF46689">
    <property type="entry name" value="Homeodomain-like"/>
    <property type="match status" value="1"/>
</dbReference>
<feature type="transmembrane region" description="Helical" evidence="4">
    <location>
        <begin position="179"/>
        <end position="199"/>
    </location>
</feature>
<evidence type="ECO:0000313" key="6">
    <source>
        <dbReference type="EMBL" id="MTG99364.1"/>
    </source>
</evidence>
<name>A0A6I3LNB1_9FLAO</name>
<dbReference type="Gene3D" id="1.10.10.60">
    <property type="entry name" value="Homeodomain-like"/>
    <property type="match status" value="1"/>
</dbReference>
<dbReference type="InterPro" id="IPR009057">
    <property type="entry name" value="Homeodomain-like_sf"/>
</dbReference>
<keyword evidence="7" id="KW-1185">Reference proteome</keyword>
<dbReference type="Pfam" id="PF12833">
    <property type="entry name" value="HTH_18"/>
    <property type="match status" value="1"/>
</dbReference>
<dbReference type="RefSeq" id="WP_155093355.1">
    <property type="nucleotide sequence ID" value="NZ_WMJX01000069.1"/>
</dbReference>
<organism evidence="6 7">
    <name type="scientific">Myroides albus</name>
    <dbReference type="NCBI Taxonomy" id="2562892"/>
    <lineage>
        <taxon>Bacteria</taxon>
        <taxon>Pseudomonadati</taxon>
        <taxon>Bacteroidota</taxon>
        <taxon>Flavobacteriia</taxon>
        <taxon>Flavobacteriales</taxon>
        <taxon>Flavobacteriaceae</taxon>
        <taxon>Myroides</taxon>
    </lineage>
</organism>
<gene>
    <name evidence="6" type="ORF">GJV76_14745</name>
</gene>
<dbReference type="SMART" id="SM00342">
    <property type="entry name" value="HTH_ARAC"/>
    <property type="match status" value="1"/>
</dbReference>
<keyword evidence="3" id="KW-0804">Transcription</keyword>
<evidence type="ECO:0000256" key="1">
    <source>
        <dbReference type="ARBA" id="ARBA00023015"/>
    </source>
</evidence>
<comment type="caution">
    <text evidence="6">The sequence shown here is derived from an EMBL/GenBank/DDBJ whole genome shotgun (WGS) entry which is preliminary data.</text>
</comment>
<proteinExistence type="predicted"/>
<dbReference type="Proteomes" id="UP000438760">
    <property type="component" value="Unassembled WGS sequence"/>
</dbReference>
<dbReference type="OrthoDB" id="5492415at2"/>
<dbReference type="PROSITE" id="PS01124">
    <property type="entry name" value="HTH_ARAC_FAMILY_2"/>
    <property type="match status" value="1"/>
</dbReference>
<dbReference type="PANTHER" id="PTHR43280:SF2">
    <property type="entry name" value="HTH-TYPE TRANSCRIPTIONAL REGULATOR EXSA"/>
    <property type="match status" value="1"/>
</dbReference>
<evidence type="ECO:0000313" key="7">
    <source>
        <dbReference type="Proteomes" id="UP000438760"/>
    </source>
</evidence>
<accession>A0A6I3LNB1</accession>
<sequence length="365" mass="41605">MFPTLLLLLLTLLFIYRSKEERQLSDLKIILVNAILVFNWMLMFLAQKLQLNEDFSLGLIFSFFNGSLLIFLLGFKNKYLFVHFYIALMLLIVYVIVYSTSLANNVDFMLKANCVALITTGILNIGYACLGFVTLSKSSLKSYYRCIPTFYIISLFIGSFLGISFLFTETLLLSNIAIYTLHVALVLVVSVVFLAVHTWKGKRSEKEGKNVENTVIAQPKVAEVVVEVREKSLAIVDIEAMTPITDKIEGDQAANDLEIKQLIWREVIEPQLYLKHDLTLSKLSKILKRDKAELKDFFARTEANTFTHYINRFRIEYAVTLLRTNADGDLNVEKAAELCGFNSRVSFYRAFVNVMGFPPSELLES</sequence>
<evidence type="ECO:0000256" key="4">
    <source>
        <dbReference type="SAM" id="Phobius"/>
    </source>
</evidence>
<keyword evidence="4" id="KW-0472">Membrane</keyword>
<feature type="transmembrane region" description="Helical" evidence="4">
    <location>
        <begin position="29"/>
        <end position="46"/>
    </location>
</feature>
<dbReference type="PANTHER" id="PTHR43280">
    <property type="entry name" value="ARAC-FAMILY TRANSCRIPTIONAL REGULATOR"/>
    <property type="match status" value="1"/>
</dbReference>
<feature type="transmembrane region" description="Helical" evidence="4">
    <location>
        <begin position="81"/>
        <end position="103"/>
    </location>
</feature>
<evidence type="ECO:0000256" key="2">
    <source>
        <dbReference type="ARBA" id="ARBA00023125"/>
    </source>
</evidence>
<keyword evidence="4" id="KW-0812">Transmembrane</keyword>
<keyword evidence="1" id="KW-0805">Transcription regulation</keyword>
<feature type="transmembrane region" description="Helical" evidence="4">
    <location>
        <begin position="55"/>
        <end position="75"/>
    </location>
</feature>
<protein>
    <submittedName>
        <fullName evidence="6">Helix-turn-helix domain-containing protein</fullName>
    </submittedName>
</protein>